<name>A0ABT9TU69_PAENI</name>
<evidence type="ECO:0000313" key="1">
    <source>
        <dbReference type="EMBL" id="MDQ0104606.1"/>
    </source>
</evidence>
<dbReference type="EMBL" id="JAUSSW010000019">
    <property type="protein sequence ID" value="MDQ0104606.1"/>
    <property type="molecule type" value="Genomic_DNA"/>
</dbReference>
<proteinExistence type="predicted"/>
<organism evidence="1 2">
    <name type="scientific">Paenarthrobacter nicotinovorans</name>
    <name type="common">Arthrobacter nicotinovorans</name>
    <dbReference type="NCBI Taxonomy" id="29320"/>
    <lineage>
        <taxon>Bacteria</taxon>
        <taxon>Bacillati</taxon>
        <taxon>Actinomycetota</taxon>
        <taxon>Actinomycetes</taxon>
        <taxon>Micrococcales</taxon>
        <taxon>Micrococcaceae</taxon>
        <taxon>Paenarthrobacter</taxon>
    </lineage>
</organism>
<sequence length="476" mass="54578">MPPRQTPAQKLSAKLLLGNEWAPITTRMGFINLPLDDSAHEWRVWAQGRPTEGGTGVGVTELNGTLPELFEKLLPLDWSYRWLLLETSNPEWTAIVDNSRGGSNLHAALHMHFPDACGITTVEVEDEPRNIKRFDDEPGRGRWGSRTFTVHDKEGLKRFLSLSNFEPWKFNQNGEPYDFEETSKYEEPKTTDRFTHEMLVEYCRQLGLEPFEDDFYVPTGRAVMIELLGDSRERLGYTLAEARAGYEDLTQRVCQEPVEWKQLHPSGVEYPPYDATFPMTGYKRFAKPTPWDDARTEFEQSLQRYSSHPAEASLSVGLDEHGTLAYPTFEITNPRLSVLVAPTLLEAPAAVREYTAEFISVQYEKFNGMSVYKAFYPNKKQMAVIRKLYKDQGLYPFDQPSDGVYYTLALDKMVRMTTDLKLTSELVDWENTIAQAGPKEVAAPDRRSHSKAWDIRLHIQENEDAIWNAELDDRCV</sequence>
<dbReference type="RefSeq" id="WP_306879837.1">
    <property type="nucleotide sequence ID" value="NZ_JAUSSW010000019.1"/>
</dbReference>
<evidence type="ECO:0000313" key="2">
    <source>
        <dbReference type="Proteomes" id="UP001244563"/>
    </source>
</evidence>
<gene>
    <name evidence="1" type="ORF">J2T10_004281</name>
</gene>
<protein>
    <submittedName>
        <fullName evidence="1">Uncharacterized protein</fullName>
    </submittedName>
</protein>
<dbReference type="Proteomes" id="UP001244563">
    <property type="component" value="Unassembled WGS sequence"/>
</dbReference>
<comment type="caution">
    <text evidence="1">The sequence shown here is derived from an EMBL/GenBank/DDBJ whole genome shotgun (WGS) entry which is preliminary data.</text>
</comment>
<keyword evidence="2" id="KW-1185">Reference proteome</keyword>
<reference evidence="1 2" key="1">
    <citation type="submission" date="2023-07" db="EMBL/GenBank/DDBJ databases">
        <title>Sorghum-associated microbial communities from plants grown in Nebraska, USA.</title>
        <authorList>
            <person name="Schachtman D."/>
        </authorList>
    </citation>
    <scope>NUCLEOTIDE SEQUENCE [LARGE SCALE GENOMIC DNA]</scope>
    <source>
        <strain evidence="1 2">CC523</strain>
    </source>
</reference>
<accession>A0ABT9TU69</accession>